<evidence type="ECO:0000259" key="8">
    <source>
        <dbReference type="PROSITE" id="PS50109"/>
    </source>
</evidence>
<evidence type="ECO:0000256" key="7">
    <source>
        <dbReference type="SAM" id="MobiDB-lite"/>
    </source>
</evidence>
<dbReference type="PANTHER" id="PTHR43395:SF10">
    <property type="entry name" value="CHEMOTAXIS PROTEIN CHEA"/>
    <property type="match status" value="1"/>
</dbReference>
<dbReference type="PROSITE" id="PS50894">
    <property type="entry name" value="HPT"/>
    <property type="match status" value="1"/>
</dbReference>
<keyword evidence="5 10" id="KW-0418">Kinase</keyword>
<dbReference type="PRINTS" id="PR00344">
    <property type="entry name" value="BCTRLSENSOR"/>
</dbReference>
<dbReference type="STRING" id="1391654.AKJ09_10875"/>
<dbReference type="Proteomes" id="UP000064967">
    <property type="component" value="Chromosome"/>
</dbReference>
<accession>A0A0K1QEZ0</accession>
<feature type="modified residue" description="Phosphohistidine" evidence="6">
    <location>
        <position position="48"/>
    </location>
</feature>
<evidence type="ECO:0000256" key="6">
    <source>
        <dbReference type="PROSITE-ProRule" id="PRU00110"/>
    </source>
</evidence>
<dbReference type="InterPro" id="IPR005467">
    <property type="entry name" value="His_kinase_dom"/>
</dbReference>
<dbReference type="PANTHER" id="PTHR43395">
    <property type="entry name" value="SENSOR HISTIDINE KINASE CHEA"/>
    <property type="match status" value="1"/>
</dbReference>
<dbReference type="InterPro" id="IPR036641">
    <property type="entry name" value="HPT_dom_sf"/>
</dbReference>
<dbReference type="CDD" id="cd00088">
    <property type="entry name" value="HPT"/>
    <property type="match status" value="1"/>
</dbReference>
<keyword evidence="3 6" id="KW-0597">Phosphoprotein</keyword>
<evidence type="ECO:0000256" key="1">
    <source>
        <dbReference type="ARBA" id="ARBA00000085"/>
    </source>
</evidence>
<dbReference type="Pfam" id="PF01627">
    <property type="entry name" value="Hpt"/>
    <property type="match status" value="1"/>
</dbReference>
<dbReference type="AlphaFoldDB" id="A0A0K1QEZ0"/>
<comment type="catalytic activity">
    <reaction evidence="1">
        <text>ATP + protein L-histidine = ADP + protein N-phospho-L-histidine.</text>
        <dbReference type="EC" id="2.7.13.3"/>
    </reaction>
</comment>
<dbReference type="PROSITE" id="PS50109">
    <property type="entry name" value="HIS_KIN"/>
    <property type="match status" value="1"/>
</dbReference>
<evidence type="ECO:0000256" key="2">
    <source>
        <dbReference type="ARBA" id="ARBA00012438"/>
    </source>
</evidence>
<dbReference type="OrthoDB" id="5491538at2"/>
<dbReference type="Gene3D" id="3.30.565.10">
    <property type="entry name" value="Histidine kinase-like ATPase, C-terminal domain"/>
    <property type="match status" value="1"/>
</dbReference>
<dbReference type="GO" id="GO:0000155">
    <property type="term" value="F:phosphorelay sensor kinase activity"/>
    <property type="evidence" value="ECO:0007669"/>
    <property type="project" value="UniProtKB-ARBA"/>
</dbReference>
<evidence type="ECO:0000256" key="4">
    <source>
        <dbReference type="ARBA" id="ARBA00022679"/>
    </source>
</evidence>
<dbReference type="InterPro" id="IPR004358">
    <property type="entry name" value="Sig_transdc_His_kin-like_C"/>
</dbReference>
<evidence type="ECO:0000313" key="10">
    <source>
        <dbReference type="EMBL" id="AKV04212.1"/>
    </source>
</evidence>
<keyword evidence="11" id="KW-1185">Reference proteome</keyword>
<feature type="region of interest" description="Disordered" evidence="7">
    <location>
        <begin position="136"/>
        <end position="156"/>
    </location>
</feature>
<dbReference type="InterPro" id="IPR003594">
    <property type="entry name" value="HATPase_dom"/>
</dbReference>
<organism evidence="10 11">
    <name type="scientific">Labilithrix luteola</name>
    <dbReference type="NCBI Taxonomy" id="1391654"/>
    <lineage>
        <taxon>Bacteria</taxon>
        <taxon>Pseudomonadati</taxon>
        <taxon>Myxococcota</taxon>
        <taxon>Polyangia</taxon>
        <taxon>Polyangiales</taxon>
        <taxon>Labilitrichaceae</taxon>
        <taxon>Labilithrix</taxon>
    </lineage>
</organism>
<dbReference type="Gene3D" id="1.20.120.160">
    <property type="entry name" value="HPT domain"/>
    <property type="match status" value="1"/>
</dbReference>
<dbReference type="SUPFAM" id="SSF55874">
    <property type="entry name" value="ATPase domain of HSP90 chaperone/DNA topoisomerase II/histidine kinase"/>
    <property type="match status" value="1"/>
</dbReference>
<evidence type="ECO:0000313" key="11">
    <source>
        <dbReference type="Proteomes" id="UP000064967"/>
    </source>
</evidence>
<protein>
    <recommendedName>
        <fullName evidence="2">histidine kinase</fullName>
        <ecNumber evidence="2">2.7.13.3</ecNumber>
    </recommendedName>
</protein>
<dbReference type="SUPFAM" id="SSF47226">
    <property type="entry name" value="Histidine-containing phosphotransfer domain, HPT domain"/>
    <property type="match status" value="1"/>
</dbReference>
<dbReference type="EC" id="2.7.13.3" evidence="2"/>
<dbReference type="PATRIC" id="fig|1391654.3.peg.11018"/>
<gene>
    <name evidence="10" type="ORF">AKJ09_10875</name>
</gene>
<feature type="domain" description="Histidine kinase" evidence="8">
    <location>
        <begin position="146"/>
        <end position="384"/>
    </location>
</feature>
<feature type="domain" description="HPt" evidence="9">
    <location>
        <begin position="1"/>
        <end position="105"/>
    </location>
</feature>
<dbReference type="InterPro" id="IPR051315">
    <property type="entry name" value="Bact_Chemotaxis_CheA"/>
</dbReference>
<proteinExistence type="predicted"/>
<evidence type="ECO:0000256" key="5">
    <source>
        <dbReference type="ARBA" id="ARBA00022777"/>
    </source>
</evidence>
<dbReference type="Pfam" id="PF02518">
    <property type="entry name" value="HATPase_c"/>
    <property type="match status" value="1"/>
</dbReference>
<dbReference type="RefSeq" id="WP_146654857.1">
    <property type="nucleotide sequence ID" value="NZ_CP012333.1"/>
</dbReference>
<feature type="compositionally biased region" description="Low complexity" evidence="7">
    <location>
        <begin position="136"/>
        <end position="152"/>
    </location>
</feature>
<dbReference type="EMBL" id="CP012333">
    <property type="protein sequence ID" value="AKV04212.1"/>
    <property type="molecule type" value="Genomic_DNA"/>
</dbReference>
<dbReference type="KEGG" id="llu:AKJ09_10875"/>
<dbReference type="FunFam" id="3.30.565.10:FF:000016">
    <property type="entry name" value="Chemotaxis protein CheA, putative"/>
    <property type="match status" value="1"/>
</dbReference>
<sequence length="507" mass="54039">MSAPSEAIVARFRSVALSRIDRLEAGWNALVAHGGNAALAAEITRELHTLKGDSRLVGFVDVNLLCHKLEDLLELAHERNYHVPDDVDLVVGMGLRFLATLVRKKPGTSMGGIDLHGFVAQIEGVLVDARQAALTSTATTTTAEPSTPPETRTPGEDIRYRVSAGACAVYLESIQAKGPAKDRLRAAWNILSHEIAAMGSVPLSAVFAHAAEGVTELAKSLGKSVRIESDVGRLRVRETTAEALGVALTHAVRNAIDHGIESPDDRIRAGKSATGTVRVRATLDSGRLIVIIEDDGAGIDFDAVYERAHQRGLVADRATTTEESLAAFLFEPGFSTAKAISDISGRGIGLDALKTALVRAGGTVTLRSQRGQGTTFQIAASEEERSMRVRLFRSAPCGLPFAVNMRWEVSPAPDTDGALDPFTALGLAVTPMTTTPTAHNVNRKPSAFVLRDGTHEVRLLAFDAPTEAVAERPCPTSTGYPVEIVDLAGTDVVLMRPDMLSVPWVSQ</sequence>
<name>A0A0K1QEZ0_9BACT</name>
<evidence type="ECO:0000256" key="3">
    <source>
        <dbReference type="ARBA" id="ARBA00022553"/>
    </source>
</evidence>
<dbReference type="InterPro" id="IPR036890">
    <property type="entry name" value="HATPase_C_sf"/>
</dbReference>
<reference evidence="10 11" key="1">
    <citation type="submission" date="2015-08" db="EMBL/GenBank/DDBJ databases">
        <authorList>
            <person name="Babu N.S."/>
            <person name="Beckwith C.J."/>
            <person name="Beseler K.G."/>
            <person name="Brison A."/>
            <person name="Carone J.V."/>
            <person name="Caskin T.P."/>
            <person name="Diamond M."/>
            <person name="Durham M.E."/>
            <person name="Foxe J.M."/>
            <person name="Go M."/>
            <person name="Henderson B.A."/>
            <person name="Jones I.B."/>
            <person name="McGettigan J.A."/>
            <person name="Micheletti S.J."/>
            <person name="Nasrallah M.E."/>
            <person name="Ortiz D."/>
            <person name="Piller C.R."/>
            <person name="Privatt S.R."/>
            <person name="Schneider S.L."/>
            <person name="Sharp S."/>
            <person name="Smith T.C."/>
            <person name="Stanton J.D."/>
            <person name="Ullery H.E."/>
            <person name="Wilson R.J."/>
            <person name="Serrano M.G."/>
            <person name="Buck G."/>
            <person name="Lee V."/>
            <person name="Wang Y."/>
            <person name="Carvalho R."/>
            <person name="Voegtly L."/>
            <person name="Shi R."/>
            <person name="Duckworth R."/>
            <person name="Johnson A."/>
            <person name="Loviza R."/>
            <person name="Walstead R."/>
            <person name="Shah Z."/>
            <person name="Kiflezghi M."/>
            <person name="Wade K."/>
            <person name="Ball S.L."/>
            <person name="Bradley K.W."/>
            <person name="Asai D.J."/>
            <person name="Bowman C.A."/>
            <person name="Russell D.A."/>
            <person name="Pope W.H."/>
            <person name="Jacobs-Sera D."/>
            <person name="Hendrix R.W."/>
            <person name="Hatfull G.F."/>
        </authorList>
    </citation>
    <scope>NUCLEOTIDE SEQUENCE [LARGE SCALE GENOMIC DNA]</scope>
    <source>
        <strain evidence="10 11">DSM 27648</strain>
    </source>
</reference>
<evidence type="ECO:0000259" key="9">
    <source>
        <dbReference type="PROSITE" id="PS50894"/>
    </source>
</evidence>
<dbReference type="InterPro" id="IPR008207">
    <property type="entry name" value="Sig_transdc_His_kin_Hpt_dom"/>
</dbReference>
<keyword evidence="4" id="KW-0808">Transferase</keyword>
<dbReference type="SMART" id="SM00387">
    <property type="entry name" value="HATPase_c"/>
    <property type="match status" value="1"/>
</dbReference>